<organism evidence="10">
    <name type="scientific">candidate division WWE3 bacterium</name>
    <dbReference type="NCBI Taxonomy" id="2053526"/>
    <lineage>
        <taxon>Bacteria</taxon>
        <taxon>Katanobacteria</taxon>
    </lineage>
</organism>
<keyword evidence="5" id="KW-0548">Nucleotidyltransferase</keyword>
<evidence type="ECO:0000256" key="7">
    <source>
        <dbReference type="ARBA" id="ARBA00022842"/>
    </source>
</evidence>
<dbReference type="EMBL" id="DRNS01000055">
    <property type="protein sequence ID" value="HHH14216.1"/>
    <property type="molecule type" value="Genomic_DNA"/>
</dbReference>
<comment type="similarity">
    <text evidence="2">Belongs to the glucose-1-phosphate thymidylyltransferase family.</text>
</comment>
<dbReference type="InterPro" id="IPR005907">
    <property type="entry name" value="G1P_thy_trans_s"/>
</dbReference>
<dbReference type="GO" id="GO:0046872">
    <property type="term" value="F:metal ion binding"/>
    <property type="evidence" value="ECO:0007669"/>
    <property type="project" value="UniProtKB-KW"/>
</dbReference>
<dbReference type="InterPro" id="IPR005835">
    <property type="entry name" value="NTP_transferase_dom"/>
</dbReference>
<dbReference type="PANTHER" id="PTHR43532:SF1">
    <property type="entry name" value="GLUCOSE-1-PHOSPHATE THYMIDYLYLTRANSFERASE 1"/>
    <property type="match status" value="1"/>
</dbReference>
<dbReference type="Gene3D" id="3.90.550.10">
    <property type="entry name" value="Spore Coat Polysaccharide Biosynthesis Protein SpsA, Chain A"/>
    <property type="match status" value="1"/>
</dbReference>
<dbReference type="Proteomes" id="UP000886106">
    <property type="component" value="Unassembled WGS sequence"/>
</dbReference>
<dbReference type="Pfam" id="PF00483">
    <property type="entry name" value="NTP_transferase"/>
    <property type="match status" value="1"/>
</dbReference>
<keyword evidence="4" id="KW-0808">Transferase</keyword>
<evidence type="ECO:0000256" key="8">
    <source>
        <dbReference type="ARBA" id="ARBA00049336"/>
    </source>
</evidence>
<gene>
    <name evidence="10" type="ORF">ENJ78_00730</name>
</gene>
<dbReference type="AlphaFoldDB" id="A0A7V5J2H7"/>
<evidence type="ECO:0000256" key="2">
    <source>
        <dbReference type="ARBA" id="ARBA00010480"/>
    </source>
</evidence>
<dbReference type="GO" id="GO:0008879">
    <property type="term" value="F:glucose-1-phosphate thymidylyltransferase activity"/>
    <property type="evidence" value="ECO:0007669"/>
    <property type="project" value="UniProtKB-EC"/>
</dbReference>
<evidence type="ECO:0000313" key="10">
    <source>
        <dbReference type="EMBL" id="HHH14216.1"/>
    </source>
</evidence>
<keyword evidence="7" id="KW-0460">Magnesium</keyword>
<keyword evidence="6" id="KW-0479">Metal-binding</keyword>
<accession>A0A7V5J2H7</accession>
<reference evidence="10" key="1">
    <citation type="journal article" date="2020" name="mSystems">
        <title>Genome- and Community-Level Interaction Insights into Carbon Utilization and Element Cycling Functions of Hydrothermarchaeota in Hydrothermal Sediment.</title>
        <authorList>
            <person name="Zhou Z."/>
            <person name="Liu Y."/>
            <person name="Xu W."/>
            <person name="Pan J."/>
            <person name="Luo Z.H."/>
            <person name="Li M."/>
        </authorList>
    </citation>
    <scope>NUCLEOTIDE SEQUENCE [LARGE SCALE GENOMIC DNA]</scope>
    <source>
        <strain evidence="10">HyVt-517</strain>
    </source>
</reference>
<evidence type="ECO:0000259" key="9">
    <source>
        <dbReference type="Pfam" id="PF00483"/>
    </source>
</evidence>
<protein>
    <recommendedName>
        <fullName evidence="3">glucose-1-phosphate thymidylyltransferase</fullName>
        <ecNumber evidence="3">2.7.7.24</ecNumber>
    </recommendedName>
</protein>
<dbReference type="PANTHER" id="PTHR43532">
    <property type="entry name" value="GLUCOSE-1-PHOSPHATE THYMIDYLYLTRANSFERASE"/>
    <property type="match status" value="1"/>
</dbReference>
<sequence length="254" mass="28702">MKGVILAGGVGSRLRPVTYLLNKNLLPVYDKPGIFYSIDLFKKAGIKDICIVAENHFLDDFRYLLGNGTDFGVRLVYENDSPLKKGPASALNHAREFANGSNIALVFADGIFDVDISNQVREFKEGAHVFLKPVEDPSSFGIFETDQYGKVISIEEKPEKPKSNLATTGLALYDKTVFDKIDRIKPGLKGEYYTVQIDEQYLSEGKLKASILEGFWQDMGTFDGLFKASQYWYNKKKLRKDIAKKTLYNTKKHF</sequence>
<comment type="cofactor">
    <cofactor evidence="1">
        <name>Mg(2+)</name>
        <dbReference type="ChEBI" id="CHEBI:18420"/>
    </cofactor>
</comment>
<keyword evidence="10" id="KW-0946">Virion</keyword>
<evidence type="ECO:0000256" key="5">
    <source>
        <dbReference type="ARBA" id="ARBA00022695"/>
    </source>
</evidence>
<evidence type="ECO:0000256" key="3">
    <source>
        <dbReference type="ARBA" id="ARBA00012461"/>
    </source>
</evidence>
<comment type="catalytic activity">
    <reaction evidence="8">
        <text>dTTP + alpha-D-glucose 1-phosphate + H(+) = dTDP-alpha-D-glucose + diphosphate</text>
        <dbReference type="Rhea" id="RHEA:15225"/>
        <dbReference type="ChEBI" id="CHEBI:15378"/>
        <dbReference type="ChEBI" id="CHEBI:33019"/>
        <dbReference type="ChEBI" id="CHEBI:37568"/>
        <dbReference type="ChEBI" id="CHEBI:57477"/>
        <dbReference type="ChEBI" id="CHEBI:58601"/>
        <dbReference type="EC" id="2.7.7.24"/>
    </reaction>
</comment>
<dbReference type="SUPFAM" id="SSF53448">
    <property type="entry name" value="Nucleotide-diphospho-sugar transferases"/>
    <property type="match status" value="1"/>
</dbReference>
<dbReference type="EC" id="2.7.7.24" evidence="3"/>
<evidence type="ECO:0000256" key="1">
    <source>
        <dbReference type="ARBA" id="ARBA00001946"/>
    </source>
</evidence>
<name>A0A7V5J2H7_UNCKA</name>
<keyword evidence="10" id="KW-0167">Capsid protein</keyword>
<evidence type="ECO:0000256" key="4">
    <source>
        <dbReference type="ARBA" id="ARBA00022679"/>
    </source>
</evidence>
<proteinExistence type="inferred from homology"/>
<comment type="caution">
    <text evidence="10">The sequence shown here is derived from an EMBL/GenBank/DDBJ whole genome shotgun (WGS) entry which is preliminary data.</text>
</comment>
<evidence type="ECO:0000256" key="6">
    <source>
        <dbReference type="ARBA" id="ARBA00022723"/>
    </source>
</evidence>
<feature type="domain" description="Nucleotidyl transferase" evidence="9">
    <location>
        <begin position="2"/>
        <end position="230"/>
    </location>
</feature>
<dbReference type="InterPro" id="IPR029044">
    <property type="entry name" value="Nucleotide-diphossugar_trans"/>
</dbReference>